<dbReference type="AlphaFoldDB" id="A0A068NXL3"/>
<dbReference type="EMBL" id="CP007139">
    <property type="protein sequence ID" value="AIE86379.1"/>
    <property type="molecule type" value="Genomic_DNA"/>
</dbReference>
<evidence type="ECO:0000313" key="2">
    <source>
        <dbReference type="Proteomes" id="UP000027982"/>
    </source>
</evidence>
<dbReference type="Proteomes" id="UP000027982">
    <property type="component" value="Chromosome"/>
</dbReference>
<reference evidence="1 2" key="1">
    <citation type="journal article" date="2014" name="PLoS ONE">
        <title>The first complete genome sequence of the class fimbriimonadia in the phylum armatimonadetes.</title>
        <authorList>
            <person name="Hu Z.Y."/>
            <person name="Wang Y.Z."/>
            <person name="Im W.T."/>
            <person name="Wang S.Y."/>
            <person name="Zhao G.P."/>
            <person name="Zheng H.J."/>
            <person name="Quan Z.X."/>
        </authorList>
    </citation>
    <scope>NUCLEOTIDE SEQUENCE [LARGE SCALE GENOMIC DNA]</scope>
    <source>
        <strain evidence="1">Gsoil 348</strain>
    </source>
</reference>
<dbReference type="KEGG" id="fgi:OP10G_3011"/>
<evidence type="ECO:0000313" key="1">
    <source>
        <dbReference type="EMBL" id="AIE86379.1"/>
    </source>
</evidence>
<keyword evidence="2" id="KW-1185">Reference proteome</keyword>
<accession>A0A068NXL3</accession>
<protein>
    <submittedName>
        <fullName evidence="1">Uncharacterized protein</fullName>
    </submittedName>
</protein>
<gene>
    <name evidence="1" type="ORF">OP10G_3011</name>
</gene>
<organism evidence="1 2">
    <name type="scientific">Fimbriimonas ginsengisoli Gsoil 348</name>
    <dbReference type="NCBI Taxonomy" id="661478"/>
    <lineage>
        <taxon>Bacteria</taxon>
        <taxon>Bacillati</taxon>
        <taxon>Armatimonadota</taxon>
        <taxon>Fimbriimonadia</taxon>
        <taxon>Fimbriimonadales</taxon>
        <taxon>Fimbriimonadaceae</taxon>
        <taxon>Fimbriimonas</taxon>
    </lineage>
</organism>
<name>A0A068NXL3_FIMGI</name>
<proteinExistence type="predicted"/>
<dbReference type="HOGENOM" id="CLU_2000516_0_0_0"/>
<sequence>MDSAATWPGIVAEHVRSEAAPILGLPVSMEVGEQVGKWARYVLRVAVPLYHRLCPLEMSLSTAADDFVLDHSKEIRQGWNPFLVRRGDRLFRAEADRSINFAINFFERRQHDLEEVPEIALLGE</sequence>